<gene>
    <name evidence="3" type="ORF">C6Y14_19455</name>
</gene>
<dbReference type="Pfam" id="PF19721">
    <property type="entry name" value="DUF6215"/>
    <property type="match status" value="1"/>
</dbReference>
<feature type="transmembrane region" description="Helical" evidence="2">
    <location>
        <begin position="110"/>
        <end position="131"/>
    </location>
</feature>
<keyword evidence="4" id="KW-1185">Reference proteome</keyword>
<feature type="transmembrane region" description="Helical" evidence="2">
    <location>
        <begin position="39"/>
        <end position="60"/>
    </location>
</feature>
<evidence type="ECO:0000313" key="3">
    <source>
        <dbReference type="EMBL" id="PSM41920.1"/>
    </source>
</evidence>
<feature type="compositionally biased region" description="Polar residues" evidence="1">
    <location>
        <begin position="133"/>
        <end position="146"/>
    </location>
</feature>
<feature type="region of interest" description="Disordered" evidence="1">
    <location>
        <begin position="67"/>
        <end position="104"/>
    </location>
</feature>
<organism evidence="3 4">
    <name type="scientific">Streptomyces dioscori</name>
    <dbReference type="NCBI Taxonomy" id="2109333"/>
    <lineage>
        <taxon>Bacteria</taxon>
        <taxon>Bacillati</taxon>
        <taxon>Actinomycetota</taxon>
        <taxon>Actinomycetes</taxon>
        <taxon>Kitasatosporales</taxon>
        <taxon>Streptomycetaceae</taxon>
        <taxon>Streptomyces</taxon>
        <taxon>Streptomyces aurantiacus group</taxon>
    </lineage>
</organism>
<keyword evidence="2" id="KW-1133">Transmembrane helix</keyword>
<sequence length="332" mass="35257">MLGFLIRLLPFWVREPLLIVLGSVFGVRIMYLAVHDHDWAAAGIGTAFLVIAAVSVHRVVRALRARRNPSPAPSADGEGAGAGDAQPPAVARSLPGPAAPEKEPNAWGQAAAAVAVFGVIAVVLWAAPRYLPSTDNSPQPPSCSDGSSHEELPKVYKESPRPVTGQELCEALNRPDLAELLGTPGEIATSVSRTNNTAPLTDEKVAAPEAAVTFDTYTVNFSVTYNKLSIDQYVKLMKFGDETDVRTLTVLGRPAVLSSDHTMRFEIDLGGSASGGPVEEGPLARSVTVALDRDDRGGYCDISVWSTSGTLPTDSVLLDIVERVLPKIPERS</sequence>
<feature type="compositionally biased region" description="Basic and acidic residues" evidence="1">
    <location>
        <begin position="147"/>
        <end position="160"/>
    </location>
</feature>
<keyword evidence="2" id="KW-0812">Transmembrane</keyword>
<evidence type="ECO:0000256" key="2">
    <source>
        <dbReference type="SAM" id="Phobius"/>
    </source>
</evidence>
<feature type="compositionally biased region" description="Low complexity" evidence="1">
    <location>
        <begin position="73"/>
        <end position="91"/>
    </location>
</feature>
<evidence type="ECO:0000256" key="1">
    <source>
        <dbReference type="SAM" id="MobiDB-lite"/>
    </source>
</evidence>
<keyword evidence="2" id="KW-0472">Membrane</keyword>
<feature type="region of interest" description="Disordered" evidence="1">
    <location>
        <begin position="133"/>
        <end position="162"/>
    </location>
</feature>
<dbReference type="InterPro" id="IPR046187">
    <property type="entry name" value="DUF6215"/>
</dbReference>
<reference evidence="3 4" key="1">
    <citation type="submission" date="2018-03" db="EMBL/GenBank/DDBJ databases">
        <title>Streptomyces dioscori sp. nov., a novel endophytic actinobacterium isolated from bulbil of Dioscorea bulbifera L.</title>
        <authorList>
            <person name="Zhikuan W."/>
        </authorList>
    </citation>
    <scope>NUCLEOTIDE SEQUENCE [LARGE SCALE GENOMIC DNA]</scope>
    <source>
        <strain evidence="3 4">A217</strain>
    </source>
</reference>
<name>A0A2P8Q6Q3_9ACTN</name>
<proteinExistence type="predicted"/>
<dbReference type="EMBL" id="PYBJ01000011">
    <property type="protein sequence ID" value="PSM41920.1"/>
    <property type="molecule type" value="Genomic_DNA"/>
</dbReference>
<accession>A0A2P8Q6Q3</accession>
<evidence type="ECO:0000313" key="4">
    <source>
        <dbReference type="Proteomes" id="UP000240429"/>
    </source>
</evidence>
<dbReference type="RefSeq" id="WP_107018225.1">
    <property type="nucleotide sequence ID" value="NZ_KZ679044.1"/>
</dbReference>
<comment type="caution">
    <text evidence="3">The sequence shown here is derived from an EMBL/GenBank/DDBJ whole genome shotgun (WGS) entry which is preliminary data.</text>
</comment>
<protein>
    <submittedName>
        <fullName evidence="3">Uncharacterized protein</fullName>
    </submittedName>
</protein>
<dbReference type="AlphaFoldDB" id="A0A2P8Q6Q3"/>
<dbReference type="Proteomes" id="UP000240429">
    <property type="component" value="Unassembled WGS sequence"/>
</dbReference>
<feature type="transmembrane region" description="Helical" evidence="2">
    <location>
        <begin position="12"/>
        <end position="33"/>
    </location>
</feature>
<dbReference type="OrthoDB" id="3872863at2"/>